<dbReference type="PANTHER" id="PTHR22731">
    <property type="entry name" value="RIBONUCLEASES P/MRP PROTEIN SUBUNIT POP1"/>
    <property type="match status" value="1"/>
</dbReference>
<dbReference type="GO" id="GO:0034965">
    <property type="term" value="P:intronic box C/D snoRNA processing"/>
    <property type="evidence" value="ECO:0007669"/>
    <property type="project" value="EnsemblFungi"/>
</dbReference>
<dbReference type="PANTHER" id="PTHR22731:SF3">
    <property type="entry name" value="RIBONUCLEASES P_MRP PROTEIN SUBUNIT POP1"/>
    <property type="match status" value="1"/>
</dbReference>
<feature type="region of interest" description="Disordered" evidence="4">
    <location>
        <begin position="107"/>
        <end position="126"/>
    </location>
</feature>
<evidence type="ECO:0000313" key="9">
    <source>
        <dbReference type="Proteomes" id="UP000006790"/>
    </source>
</evidence>
<dbReference type="Proteomes" id="UP000006790">
    <property type="component" value="Chromosome 6"/>
</dbReference>
<evidence type="ECO:0000259" key="7">
    <source>
        <dbReference type="Pfam" id="PF22770"/>
    </source>
</evidence>
<reference evidence="9" key="1">
    <citation type="journal article" date="2012" name="G3 (Bethesda)">
        <title>Pichia sorbitophila, an interspecies yeast hybrid reveals early steps of genome resolution following polyploidization.</title>
        <authorList>
            <person name="Leh Louis V."/>
            <person name="Despons L."/>
            <person name="Friedrich A."/>
            <person name="Martin T."/>
            <person name="Durrens P."/>
            <person name="Casaregola S."/>
            <person name="Neuveglise C."/>
            <person name="Fairhead C."/>
            <person name="Marck C."/>
            <person name="Cruz J.A."/>
            <person name="Straub M.L."/>
            <person name="Kugler V."/>
            <person name="Sacerdot C."/>
            <person name="Uzunov Z."/>
            <person name="Thierry A."/>
            <person name="Weiss S."/>
            <person name="Bleykasten C."/>
            <person name="De Montigny J."/>
            <person name="Jacques N."/>
            <person name="Jung P."/>
            <person name="Lemaire M."/>
            <person name="Mallet S."/>
            <person name="Morel G."/>
            <person name="Richard G.F."/>
            <person name="Sarkar A."/>
            <person name="Savel G."/>
            <person name="Schacherer J."/>
            <person name="Seret M.L."/>
            <person name="Talla E."/>
            <person name="Samson G."/>
            <person name="Jubin C."/>
            <person name="Poulain J."/>
            <person name="Vacherie B."/>
            <person name="Barbe V."/>
            <person name="Pelletier E."/>
            <person name="Sherman D.J."/>
            <person name="Westhof E."/>
            <person name="Weissenbach J."/>
            <person name="Baret P.V."/>
            <person name="Wincker P."/>
            <person name="Gaillardin C."/>
            <person name="Dujon B."/>
            <person name="Souciet J.L."/>
        </authorList>
    </citation>
    <scope>NUCLEOTIDE SEQUENCE [LARGE SCALE GENOMIC DNA]</scope>
    <source>
        <strain evidence="9">CBS 270.75 / DBVPG 7215 / KCTC 17166 / NRRL Y-17582</strain>
    </source>
</reference>
<protein>
    <submittedName>
        <fullName evidence="8">Uncharacterized protein</fullName>
    </submittedName>
</protein>
<keyword evidence="2" id="KW-0819">tRNA processing</keyword>
<dbReference type="GO" id="GO:0000294">
    <property type="term" value="P:nuclear-transcribed mRNA catabolic process, RNase MRP-dependent"/>
    <property type="evidence" value="ECO:0007669"/>
    <property type="project" value="EnsemblFungi"/>
</dbReference>
<dbReference type="GO" id="GO:0005655">
    <property type="term" value="C:nucleolar ribonuclease P complex"/>
    <property type="evidence" value="ECO:0007669"/>
    <property type="project" value="EnsemblFungi"/>
</dbReference>
<evidence type="ECO:0000259" key="5">
    <source>
        <dbReference type="Pfam" id="PF06978"/>
    </source>
</evidence>
<feature type="domain" description="Pop1 N-terminal" evidence="5">
    <location>
        <begin position="48"/>
        <end position="285"/>
    </location>
</feature>
<dbReference type="GO" id="GO:0003723">
    <property type="term" value="F:RNA binding"/>
    <property type="evidence" value="ECO:0007669"/>
    <property type="project" value="EnsemblFungi"/>
</dbReference>
<keyword evidence="3" id="KW-0539">Nucleus</keyword>
<proteinExistence type="predicted"/>
<dbReference type="FunCoup" id="G8JUR1">
    <property type="interactions" value="132"/>
</dbReference>
<dbReference type="Pfam" id="PF22770">
    <property type="entry name" value="POP1_C"/>
    <property type="match status" value="1"/>
</dbReference>
<dbReference type="eggNOG" id="KOG3322">
    <property type="taxonomic scope" value="Eukaryota"/>
</dbReference>
<dbReference type="RefSeq" id="XP_003647658.1">
    <property type="nucleotide sequence ID" value="XM_003647610.1"/>
</dbReference>
<dbReference type="InterPro" id="IPR009723">
    <property type="entry name" value="Pop1_N"/>
</dbReference>
<dbReference type="InterPro" id="IPR039182">
    <property type="entry name" value="Pop1"/>
</dbReference>
<keyword evidence="9" id="KW-1185">Reference proteome</keyword>
<evidence type="ECO:0000256" key="2">
    <source>
        <dbReference type="ARBA" id="ARBA00022694"/>
    </source>
</evidence>
<dbReference type="OMA" id="WNAKRSH"/>
<evidence type="ECO:0000259" key="6">
    <source>
        <dbReference type="Pfam" id="PF08170"/>
    </source>
</evidence>
<dbReference type="InterPro" id="IPR055079">
    <property type="entry name" value="POP1_C"/>
</dbReference>
<evidence type="ECO:0000256" key="4">
    <source>
        <dbReference type="SAM" id="MobiDB-lite"/>
    </source>
</evidence>
<name>G8JUR1_ERECY</name>
<dbReference type="GO" id="GO:0000172">
    <property type="term" value="C:ribonuclease MRP complex"/>
    <property type="evidence" value="ECO:0007669"/>
    <property type="project" value="EnsemblFungi"/>
</dbReference>
<dbReference type="GO" id="GO:0001682">
    <property type="term" value="P:tRNA 5'-leader removal"/>
    <property type="evidence" value="ECO:0007669"/>
    <property type="project" value="EnsemblFungi"/>
</dbReference>
<evidence type="ECO:0000313" key="8">
    <source>
        <dbReference type="EMBL" id="AET40841.1"/>
    </source>
</evidence>
<gene>
    <name evidence="8" type="ordered locus">Ecym_6470</name>
</gene>
<dbReference type="STRING" id="931890.G8JUR1"/>
<feature type="compositionally biased region" description="Polar residues" evidence="4">
    <location>
        <begin position="108"/>
        <end position="118"/>
    </location>
</feature>
<sequence length="836" mass="95663">MAGRKPLNKNQQFKRQKVRDARAIRSEAVLFSEQEFGEAAHMLKVPDFVSSRKFELVQLQNSIHRSRHSSSTRVFQSLPRRLRRRTASHNVKRIPKRMRNRALREMAKSNQTVTSGTKDSLKKKKHGLSARKLYRLKMTVNLLRLASRNVALKLAMPAEVAPAKFKLRASIRSLRQQIRAAQDGKAVRKLNNSLGSYDNTGFQKLAPKPLGRIKYMKRQRTFTWLPTHVWHAKRSHMVKRWGFQIPWSPTQKCFRMTHRLTGSVASSNGAMCADTSYIGTMVVKSKDSVQLTDFVKQLTDGRASRKKYKISQHLFEGLFYEISNGDPLGPGTLLWIDPTMLLIRLHPAIYEVVFKTVREKFEVQDCRYSIASITITGGKALQALSHIIRTTNTSESYKQFKSVCNVSDSSIFPHRAIFAFNVIDPRHLSSPKKVSESKEIPSASTIVDLATNYPADKIFKVLQKLCDAMGRENSYKNQQTLKQLAKRRQMLLRESIHTNMIPYDASTDPEIPVVLIRQPKTSNWLVLIPWFWMLPFWYQLNRVPHVYHMGLKQLHQQNYERGLLHFPDDYSFTAVGQQELLYKAEAAKGVWERKPSGKRINYGKVGDIHASECPGYTGEIGEWFGSDWKLLQILQNGVSYLGTDIKTHNSERTTQYDAATGLKQLNCVRDLLQLYDDVRNRIEESQNLPINLFNQGIGNFKEHSIVTEQQPPQLSIANTPLSVIAIVCEAVERGHFKDNSRLYAISDKDIPHWIEAATGNYRPNGKRNHELEHPKPKIQDLIGFITSGTYHLSEGKSLGNGFLATNYAAKSKHNYILVRNIGTNIYRLATWQQILV</sequence>
<dbReference type="GeneID" id="11469222"/>
<dbReference type="KEGG" id="erc:Ecym_6470"/>
<dbReference type="GO" id="GO:0000171">
    <property type="term" value="F:ribonuclease MRP activity"/>
    <property type="evidence" value="ECO:0007669"/>
    <property type="project" value="EnsemblFungi"/>
</dbReference>
<dbReference type="InParanoid" id="G8JUR1"/>
<feature type="domain" description="POPLD" evidence="6">
    <location>
        <begin position="523"/>
        <end position="628"/>
    </location>
</feature>
<dbReference type="GO" id="GO:0004526">
    <property type="term" value="F:ribonuclease P activity"/>
    <property type="evidence" value="ECO:0007669"/>
    <property type="project" value="EnsemblFungi"/>
</dbReference>
<dbReference type="InterPro" id="IPR012590">
    <property type="entry name" value="POPLD_dom"/>
</dbReference>
<dbReference type="HOGENOM" id="CLU_007205_0_1_1"/>
<dbReference type="AlphaFoldDB" id="G8JUR1"/>
<evidence type="ECO:0000256" key="1">
    <source>
        <dbReference type="ARBA" id="ARBA00004123"/>
    </source>
</evidence>
<dbReference type="GO" id="GO:0005697">
    <property type="term" value="C:telomerase holoenzyme complex"/>
    <property type="evidence" value="ECO:0007669"/>
    <property type="project" value="EnsemblFungi"/>
</dbReference>
<dbReference type="Pfam" id="PF06978">
    <property type="entry name" value="POP1_N"/>
    <property type="match status" value="1"/>
</dbReference>
<evidence type="ECO:0000256" key="3">
    <source>
        <dbReference type="ARBA" id="ARBA00023242"/>
    </source>
</evidence>
<dbReference type="Pfam" id="PF08170">
    <property type="entry name" value="POPLD"/>
    <property type="match status" value="1"/>
</dbReference>
<accession>G8JUR1</accession>
<organism evidence="8 9">
    <name type="scientific">Eremothecium cymbalariae (strain CBS 270.75 / DBVPG 7215 / KCTC 17166 / NRRL Y-17582)</name>
    <name type="common">Yeast</name>
    <dbReference type="NCBI Taxonomy" id="931890"/>
    <lineage>
        <taxon>Eukaryota</taxon>
        <taxon>Fungi</taxon>
        <taxon>Dikarya</taxon>
        <taxon>Ascomycota</taxon>
        <taxon>Saccharomycotina</taxon>
        <taxon>Saccharomycetes</taxon>
        <taxon>Saccharomycetales</taxon>
        <taxon>Saccharomycetaceae</taxon>
        <taxon>Eremothecium</taxon>
    </lineage>
</organism>
<feature type="domain" description="POP1 C-terminal" evidence="7">
    <location>
        <begin position="778"/>
        <end position="833"/>
    </location>
</feature>
<dbReference type="GO" id="GO:0000460">
    <property type="term" value="P:maturation of 5.8S rRNA"/>
    <property type="evidence" value="ECO:0007669"/>
    <property type="project" value="EnsemblFungi"/>
</dbReference>
<dbReference type="EMBL" id="CP002502">
    <property type="protein sequence ID" value="AET40841.1"/>
    <property type="molecule type" value="Genomic_DNA"/>
</dbReference>
<dbReference type="OrthoDB" id="442863at2759"/>
<comment type="subcellular location">
    <subcellularLocation>
        <location evidence="1">Nucleus</location>
    </subcellularLocation>
</comment>